<sequence>MRIRLPFAGAFLFFVLAAAYGGLSSLQLSSFPINDKVLHTITFFILTTCFYWILDTSRRRTLNLTLITCTGILGVGSEFLQGFLPNGRVFDLFDIVANIVGSLGAVALSSWYHTRMLDRKRLRKTYQVVPGDEERDLELGEGLGVGAQESGTTTAPVTGSLEREVENWDENAVDNWEEDDQHTGTDEGDGPKTPSASSAGEAEETKLRGWVGMCVVMSVMI</sequence>
<accession>A0A9N9KPE8</accession>
<comment type="caution">
    <text evidence="3">The sequence shown here is derived from an EMBL/GenBank/DDBJ whole genome shotgun (WGS) entry which is preliminary data.</text>
</comment>
<dbReference type="AlphaFoldDB" id="A0A9N9KPE8"/>
<feature type="transmembrane region" description="Helical" evidence="2">
    <location>
        <begin position="61"/>
        <end position="83"/>
    </location>
</feature>
<keyword evidence="2" id="KW-0472">Membrane</keyword>
<feature type="transmembrane region" description="Helical" evidence="2">
    <location>
        <begin position="95"/>
        <end position="114"/>
    </location>
</feature>
<evidence type="ECO:0000313" key="3">
    <source>
        <dbReference type="EMBL" id="CAG8950906.1"/>
    </source>
</evidence>
<proteinExistence type="predicted"/>
<feature type="region of interest" description="Disordered" evidence="1">
    <location>
        <begin position="139"/>
        <end position="165"/>
    </location>
</feature>
<dbReference type="NCBIfam" id="NF037970">
    <property type="entry name" value="vanZ_1"/>
    <property type="match status" value="1"/>
</dbReference>
<feature type="transmembrane region" description="Helical" evidence="2">
    <location>
        <begin position="37"/>
        <end position="54"/>
    </location>
</feature>
<dbReference type="PANTHER" id="PTHR28008:SF1">
    <property type="entry name" value="DOMAIN PROTEIN, PUTATIVE (AFU_ORTHOLOGUE AFUA_3G10980)-RELATED"/>
    <property type="match status" value="1"/>
</dbReference>
<keyword evidence="2" id="KW-0812">Transmembrane</keyword>
<evidence type="ECO:0000256" key="2">
    <source>
        <dbReference type="SAM" id="Phobius"/>
    </source>
</evidence>
<organism evidence="3 4">
    <name type="scientific">Hymenoscyphus fraxineus</name>
    <dbReference type="NCBI Taxonomy" id="746836"/>
    <lineage>
        <taxon>Eukaryota</taxon>
        <taxon>Fungi</taxon>
        <taxon>Dikarya</taxon>
        <taxon>Ascomycota</taxon>
        <taxon>Pezizomycotina</taxon>
        <taxon>Leotiomycetes</taxon>
        <taxon>Helotiales</taxon>
        <taxon>Helotiaceae</taxon>
        <taxon>Hymenoscyphus</taxon>
    </lineage>
</organism>
<dbReference type="EMBL" id="CAJVRL010000038">
    <property type="protein sequence ID" value="CAG8950906.1"/>
    <property type="molecule type" value="Genomic_DNA"/>
</dbReference>
<dbReference type="PANTHER" id="PTHR28008">
    <property type="entry name" value="DOMAIN PROTEIN, PUTATIVE (AFU_ORTHOLOGUE AFUA_3G10980)-RELATED"/>
    <property type="match status" value="1"/>
</dbReference>
<keyword evidence="4" id="KW-1185">Reference proteome</keyword>
<keyword evidence="2" id="KW-1133">Transmembrane helix</keyword>
<protein>
    <recommendedName>
        <fullName evidence="5">VanZ-like domain-containing protein</fullName>
    </recommendedName>
</protein>
<evidence type="ECO:0008006" key="5">
    <source>
        <dbReference type="Google" id="ProtNLM"/>
    </source>
</evidence>
<name>A0A9N9KPE8_9HELO</name>
<dbReference type="Proteomes" id="UP000696280">
    <property type="component" value="Unassembled WGS sequence"/>
</dbReference>
<dbReference type="OrthoDB" id="63581at2759"/>
<evidence type="ECO:0000256" key="1">
    <source>
        <dbReference type="SAM" id="MobiDB-lite"/>
    </source>
</evidence>
<reference evidence="3" key="1">
    <citation type="submission" date="2021-07" db="EMBL/GenBank/DDBJ databases">
        <authorList>
            <person name="Durling M."/>
        </authorList>
    </citation>
    <scope>NUCLEOTIDE SEQUENCE</scope>
</reference>
<gene>
    <name evidence="3" type="ORF">HYFRA_00003123</name>
</gene>
<evidence type="ECO:0000313" key="4">
    <source>
        <dbReference type="Proteomes" id="UP000696280"/>
    </source>
</evidence>
<feature type="region of interest" description="Disordered" evidence="1">
    <location>
        <begin position="178"/>
        <end position="204"/>
    </location>
</feature>